<dbReference type="PANTHER" id="PTHR42901">
    <property type="entry name" value="ALCOHOL DEHYDROGENASE"/>
    <property type="match status" value="1"/>
</dbReference>
<dbReference type="OrthoDB" id="1933717at2759"/>
<dbReference type="SUPFAM" id="SSF51735">
    <property type="entry name" value="NAD(P)-binding Rossmann-fold domains"/>
    <property type="match status" value="1"/>
</dbReference>
<comment type="caution">
    <text evidence="3">The sequence shown here is derived from an EMBL/GenBank/DDBJ whole genome shotgun (WGS) entry which is preliminary data.</text>
</comment>
<sequence>MTDLVATLHKHSYATISPGRPDNSASDTTVLVTGATSGLGLEIAKSFVLAKAKHVILTGRTEDRLKLAVEQLQTTTDASQTRLSTDIVDINSSESIVDLWKRLEVAGVYVDTLVLNAASNETPPDILDIDWLSEAIATNFLNQLRFSAHFLRQTMPAVGHRRKTLLAVSSGTMHMYPYPRSAAYPTSKLALSAYLARVADQIPETECRIISFHPGTVLSEAMIKHGVDPVRSGLPFNDADLPANFCVWAAGNNDAASLHGSFVWATWDVDELLALKRSYSDDPGFLRPGLQGCESVDSRTVFSKIFAHKEFQV</sequence>
<dbReference type="Proteomes" id="UP000799439">
    <property type="component" value="Unassembled WGS sequence"/>
</dbReference>
<dbReference type="PANTHER" id="PTHR42901:SF1">
    <property type="entry name" value="ALCOHOL DEHYDROGENASE"/>
    <property type="match status" value="1"/>
</dbReference>
<gene>
    <name evidence="3" type="ORF">K461DRAFT_276255</name>
</gene>
<evidence type="ECO:0000256" key="2">
    <source>
        <dbReference type="ARBA" id="ARBA00023002"/>
    </source>
</evidence>
<dbReference type="AlphaFoldDB" id="A0A9P4MPW8"/>
<accession>A0A9P4MPW8</accession>
<dbReference type="InterPro" id="IPR036291">
    <property type="entry name" value="NAD(P)-bd_dom_sf"/>
</dbReference>
<evidence type="ECO:0000256" key="1">
    <source>
        <dbReference type="ARBA" id="ARBA00006484"/>
    </source>
</evidence>
<name>A0A9P4MPW8_9PEZI</name>
<protein>
    <submittedName>
        <fullName evidence="3">NAD(P)-binding protein</fullName>
    </submittedName>
</protein>
<dbReference type="EMBL" id="ML996083">
    <property type="protein sequence ID" value="KAF2155066.1"/>
    <property type="molecule type" value="Genomic_DNA"/>
</dbReference>
<dbReference type="GO" id="GO:0016491">
    <property type="term" value="F:oxidoreductase activity"/>
    <property type="evidence" value="ECO:0007669"/>
    <property type="project" value="UniProtKB-KW"/>
</dbReference>
<dbReference type="PRINTS" id="PR00081">
    <property type="entry name" value="GDHRDH"/>
</dbReference>
<dbReference type="InterPro" id="IPR002347">
    <property type="entry name" value="SDR_fam"/>
</dbReference>
<comment type="similarity">
    <text evidence="1">Belongs to the short-chain dehydrogenases/reductases (SDR) family.</text>
</comment>
<keyword evidence="4" id="KW-1185">Reference proteome</keyword>
<organism evidence="3 4">
    <name type="scientific">Myriangium duriaei CBS 260.36</name>
    <dbReference type="NCBI Taxonomy" id="1168546"/>
    <lineage>
        <taxon>Eukaryota</taxon>
        <taxon>Fungi</taxon>
        <taxon>Dikarya</taxon>
        <taxon>Ascomycota</taxon>
        <taxon>Pezizomycotina</taxon>
        <taxon>Dothideomycetes</taxon>
        <taxon>Dothideomycetidae</taxon>
        <taxon>Myriangiales</taxon>
        <taxon>Myriangiaceae</taxon>
        <taxon>Myriangium</taxon>
    </lineage>
</organism>
<proteinExistence type="inferred from homology"/>
<dbReference type="Gene3D" id="3.40.50.720">
    <property type="entry name" value="NAD(P)-binding Rossmann-like Domain"/>
    <property type="match status" value="1"/>
</dbReference>
<evidence type="ECO:0000313" key="4">
    <source>
        <dbReference type="Proteomes" id="UP000799439"/>
    </source>
</evidence>
<evidence type="ECO:0000313" key="3">
    <source>
        <dbReference type="EMBL" id="KAF2155066.1"/>
    </source>
</evidence>
<reference evidence="3" key="1">
    <citation type="journal article" date="2020" name="Stud. Mycol.">
        <title>101 Dothideomycetes genomes: a test case for predicting lifestyles and emergence of pathogens.</title>
        <authorList>
            <person name="Haridas S."/>
            <person name="Albert R."/>
            <person name="Binder M."/>
            <person name="Bloem J."/>
            <person name="Labutti K."/>
            <person name="Salamov A."/>
            <person name="Andreopoulos B."/>
            <person name="Baker S."/>
            <person name="Barry K."/>
            <person name="Bills G."/>
            <person name="Bluhm B."/>
            <person name="Cannon C."/>
            <person name="Castanera R."/>
            <person name="Culley D."/>
            <person name="Daum C."/>
            <person name="Ezra D."/>
            <person name="Gonzalez J."/>
            <person name="Henrissat B."/>
            <person name="Kuo A."/>
            <person name="Liang C."/>
            <person name="Lipzen A."/>
            <person name="Lutzoni F."/>
            <person name="Magnuson J."/>
            <person name="Mondo S."/>
            <person name="Nolan M."/>
            <person name="Ohm R."/>
            <person name="Pangilinan J."/>
            <person name="Park H.-J."/>
            <person name="Ramirez L."/>
            <person name="Alfaro M."/>
            <person name="Sun H."/>
            <person name="Tritt A."/>
            <person name="Yoshinaga Y."/>
            <person name="Zwiers L.-H."/>
            <person name="Turgeon B."/>
            <person name="Goodwin S."/>
            <person name="Spatafora J."/>
            <person name="Crous P."/>
            <person name="Grigoriev I."/>
        </authorList>
    </citation>
    <scope>NUCLEOTIDE SEQUENCE</scope>
    <source>
        <strain evidence="3">CBS 260.36</strain>
    </source>
</reference>
<keyword evidence="2" id="KW-0560">Oxidoreductase</keyword>
<dbReference type="Pfam" id="PF00106">
    <property type="entry name" value="adh_short"/>
    <property type="match status" value="1"/>
</dbReference>